<feature type="region of interest" description="Disordered" evidence="1">
    <location>
        <begin position="357"/>
        <end position="390"/>
    </location>
</feature>
<dbReference type="EMBL" id="CP136594">
    <property type="protein sequence ID" value="WOE74653.1"/>
    <property type="molecule type" value="Genomic_DNA"/>
</dbReference>
<accession>A0AA97F646</accession>
<keyword evidence="2" id="KW-0547">Nucleotide-binding</keyword>
<evidence type="ECO:0000313" key="2">
    <source>
        <dbReference type="EMBL" id="WOE74653.1"/>
    </source>
</evidence>
<evidence type="ECO:0000313" key="3">
    <source>
        <dbReference type="Proteomes" id="UP001302429"/>
    </source>
</evidence>
<dbReference type="Pfam" id="PF13589">
    <property type="entry name" value="HATPase_c_3"/>
    <property type="match status" value="1"/>
</dbReference>
<keyword evidence="2" id="KW-0067">ATP-binding</keyword>
<proteinExistence type="predicted"/>
<dbReference type="Proteomes" id="UP001302429">
    <property type="component" value="Chromosome"/>
</dbReference>
<keyword evidence="3" id="KW-1185">Reference proteome</keyword>
<protein>
    <submittedName>
        <fullName evidence="2">ATP-binding protein</fullName>
    </submittedName>
</protein>
<dbReference type="SUPFAM" id="SSF55874">
    <property type="entry name" value="ATPase domain of HSP90 chaperone/DNA topoisomerase II/histidine kinase"/>
    <property type="match status" value="1"/>
</dbReference>
<dbReference type="RefSeq" id="WP_317080913.1">
    <property type="nucleotide sequence ID" value="NZ_CP136594.1"/>
</dbReference>
<dbReference type="InterPro" id="IPR036890">
    <property type="entry name" value="HATPase_C_sf"/>
</dbReference>
<feature type="compositionally biased region" description="Low complexity" evidence="1">
    <location>
        <begin position="370"/>
        <end position="382"/>
    </location>
</feature>
<organism evidence="2 3">
    <name type="scientific">Alterisphingorhabdus coralli</name>
    <dbReference type="NCBI Taxonomy" id="3071408"/>
    <lineage>
        <taxon>Bacteria</taxon>
        <taxon>Pseudomonadati</taxon>
        <taxon>Pseudomonadota</taxon>
        <taxon>Alphaproteobacteria</taxon>
        <taxon>Sphingomonadales</taxon>
        <taxon>Sphingomonadaceae</taxon>
        <taxon>Alterisphingorhabdus (ex Yan et al. 2024)</taxon>
    </lineage>
</organism>
<sequence>MVEDKSEIEVQFAPAPSYLFDYMTADIETAECVFDLIDNSIDAARSAIKVEESDVPSDYSGCKIELSLSSKSIIVEDNCSGMSEDNFSKRAFRAGFKSHHSFGIGHFGVGLKRAILKLGSSCQITTDDGNALLTLKFTRSDLDKANDLKLPATKRASTSTKFTKIEVQDVSADTKRDIDSIRWKETLVENIGRRYGLFIRKGLEIKVDGKQVGAFAPQPVENDYIPLHSESFRAHGVDVEIVAGVHEKYRFGKTAKGTIGADPNNLKVHKAIAADYGWYVVCNDRVIVLHDQGYKTGWTTNWHNEYSGFVGWLHFRSEDPSLLPWNTRKSDIRENSEIYSEILIKLQTIAQGYRNKTPLARRTGTGGGKSSKSSGKTSSKSKAPTAKDVLEGTATKSQLSSIDTVLPQNNAFASKKPRLAGLVHDCERLKITEYPYASAIILRVVFEAALRDFLQRQKRYTEMRNAILDNKLEPGQSISDKKRKNYSPLLGDMLVWCDHNSDVFPDAHARVCKLSCQKFSQHLKTLNGVVHEEGGIVDAGKVRIVRDEVLQGLLHLLGS</sequence>
<dbReference type="AlphaFoldDB" id="A0AA97F646"/>
<gene>
    <name evidence="2" type="ORF">RB602_12475</name>
</gene>
<dbReference type="KEGG" id="acoa:RB602_12475"/>
<name>A0AA97F646_9SPHN</name>
<dbReference type="Gene3D" id="3.30.565.10">
    <property type="entry name" value="Histidine kinase-like ATPase, C-terminal domain"/>
    <property type="match status" value="1"/>
</dbReference>
<reference evidence="2 3" key="1">
    <citation type="submission" date="2023-10" db="EMBL/GenBank/DDBJ databases">
        <title>Complete genome sequence of a Sphingomonadaceae bacterium.</title>
        <authorList>
            <person name="Yan C."/>
        </authorList>
    </citation>
    <scope>NUCLEOTIDE SEQUENCE [LARGE SCALE GENOMIC DNA]</scope>
    <source>
        <strain evidence="2 3">SCSIO 66989</strain>
    </source>
</reference>
<evidence type="ECO:0000256" key="1">
    <source>
        <dbReference type="SAM" id="MobiDB-lite"/>
    </source>
</evidence>
<dbReference type="GO" id="GO:0005524">
    <property type="term" value="F:ATP binding"/>
    <property type="evidence" value="ECO:0007669"/>
    <property type="project" value="UniProtKB-KW"/>
</dbReference>